<evidence type="ECO:0000256" key="9">
    <source>
        <dbReference type="SAM" id="MobiDB-lite"/>
    </source>
</evidence>
<dbReference type="GO" id="GO:0003697">
    <property type="term" value="F:single-stranded DNA binding"/>
    <property type="evidence" value="ECO:0007669"/>
    <property type="project" value="InterPro"/>
</dbReference>
<dbReference type="GO" id="GO:0006508">
    <property type="term" value="P:proteolysis"/>
    <property type="evidence" value="ECO:0007669"/>
    <property type="project" value="UniProtKB-KW"/>
</dbReference>
<gene>
    <name evidence="10" type="ORF">DT065_05695</name>
</gene>
<keyword evidence="2 8" id="KW-0645">Protease</keyword>
<evidence type="ECO:0000256" key="4">
    <source>
        <dbReference type="ARBA" id="ARBA00022801"/>
    </source>
</evidence>
<keyword evidence="11" id="KW-1185">Reference proteome</keyword>
<evidence type="ECO:0000256" key="5">
    <source>
        <dbReference type="ARBA" id="ARBA00023124"/>
    </source>
</evidence>
<evidence type="ECO:0000313" key="10">
    <source>
        <dbReference type="EMBL" id="AXF55562.1"/>
    </source>
</evidence>
<organism evidence="10 11">
    <name type="scientific">Salicibibacter kimchii</name>
    <dbReference type="NCBI Taxonomy" id="2099786"/>
    <lineage>
        <taxon>Bacteria</taxon>
        <taxon>Bacillati</taxon>
        <taxon>Bacillota</taxon>
        <taxon>Bacilli</taxon>
        <taxon>Bacillales</taxon>
        <taxon>Bacillaceae</taxon>
        <taxon>Salicibibacter</taxon>
    </lineage>
</organism>
<protein>
    <recommendedName>
        <fullName evidence="8">Abasic site processing protein</fullName>
        <ecNumber evidence="8">3.4.-.-</ecNumber>
    </recommendedName>
</protein>
<dbReference type="OrthoDB" id="9782620at2"/>
<dbReference type="GO" id="GO:0106300">
    <property type="term" value="P:protein-DNA covalent cross-linking repair"/>
    <property type="evidence" value="ECO:0007669"/>
    <property type="project" value="InterPro"/>
</dbReference>
<dbReference type="SUPFAM" id="SSF143081">
    <property type="entry name" value="BB1717-like"/>
    <property type="match status" value="1"/>
</dbReference>
<dbReference type="GO" id="GO:0008233">
    <property type="term" value="F:peptidase activity"/>
    <property type="evidence" value="ECO:0007669"/>
    <property type="project" value="UniProtKB-KW"/>
</dbReference>
<evidence type="ECO:0000256" key="8">
    <source>
        <dbReference type="RuleBase" id="RU364100"/>
    </source>
</evidence>
<evidence type="ECO:0000256" key="3">
    <source>
        <dbReference type="ARBA" id="ARBA00022763"/>
    </source>
</evidence>
<dbReference type="EC" id="3.4.-.-" evidence="8"/>
<dbReference type="InterPro" id="IPR036590">
    <property type="entry name" value="SRAP-like"/>
</dbReference>
<dbReference type="PANTHER" id="PTHR13604:SF0">
    <property type="entry name" value="ABASIC SITE PROCESSING PROTEIN HMCES"/>
    <property type="match status" value="1"/>
</dbReference>
<dbReference type="Proteomes" id="UP000252100">
    <property type="component" value="Chromosome"/>
</dbReference>
<dbReference type="KEGG" id="rue:DT065_05695"/>
<dbReference type="EMBL" id="CP031092">
    <property type="protein sequence ID" value="AXF55562.1"/>
    <property type="molecule type" value="Genomic_DNA"/>
</dbReference>
<dbReference type="Pfam" id="PF02586">
    <property type="entry name" value="SRAP"/>
    <property type="match status" value="1"/>
</dbReference>
<evidence type="ECO:0000256" key="1">
    <source>
        <dbReference type="ARBA" id="ARBA00008136"/>
    </source>
</evidence>
<dbReference type="RefSeq" id="WP_114371609.1">
    <property type="nucleotide sequence ID" value="NZ_CP031092.1"/>
</dbReference>
<proteinExistence type="inferred from homology"/>
<evidence type="ECO:0000256" key="7">
    <source>
        <dbReference type="ARBA" id="ARBA00023239"/>
    </source>
</evidence>
<reference evidence="10 11" key="1">
    <citation type="journal article" date="2018" name="J. Microbiol.">
        <title>Salicibibacter kimchii gen. nov., sp. nov., a moderately halophilic and alkalitolerant bacterium in the family Bacillaceae, isolated from kimchi.</title>
        <authorList>
            <person name="Jang J.Y."/>
            <person name="Oh Y.J."/>
            <person name="Lim S.K."/>
            <person name="Park H.K."/>
            <person name="Lee C."/>
            <person name="Kim J.Y."/>
            <person name="Lee M.A."/>
            <person name="Choi H.J."/>
        </authorList>
    </citation>
    <scope>NUCLEOTIDE SEQUENCE [LARGE SCALE GENOMIC DNA]</scope>
    <source>
        <strain evidence="10 11">NKC1-1</strain>
    </source>
</reference>
<evidence type="ECO:0000313" key="11">
    <source>
        <dbReference type="Proteomes" id="UP000252100"/>
    </source>
</evidence>
<dbReference type="PANTHER" id="PTHR13604">
    <property type="entry name" value="DC12-RELATED"/>
    <property type="match status" value="1"/>
</dbReference>
<dbReference type="GO" id="GO:0016829">
    <property type="term" value="F:lyase activity"/>
    <property type="evidence" value="ECO:0007669"/>
    <property type="project" value="UniProtKB-KW"/>
</dbReference>
<dbReference type="InterPro" id="IPR003738">
    <property type="entry name" value="SRAP"/>
</dbReference>
<feature type="region of interest" description="Disordered" evidence="9">
    <location>
        <begin position="202"/>
        <end position="221"/>
    </location>
</feature>
<keyword evidence="6" id="KW-0238">DNA-binding</keyword>
<comment type="similarity">
    <text evidence="1 8">Belongs to the SOS response-associated peptidase family.</text>
</comment>
<keyword evidence="3" id="KW-0227">DNA damage</keyword>
<keyword evidence="4 8" id="KW-0378">Hydrolase</keyword>
<evidence type="ECO:0000256" key="6">
    <source>
        <dbReference type="ARBA" id="ARBA00023125"/>
    </source>
</evidence>
<dbReference type="AlphaFoldDB" id="A0A345BX81"/>
<name>A0A345BX81_9BACI</name>
<evidence type="ECO:0000256" key="2">
    <source>
        <dbReference type="ARBA" id="ARBA00022670"/>
    </source>
</evidence>
<dbReference type="Gene3D" id="3.90.1680.10">
    <property type="entry name" value="SOS response associated peptidase-like"/>
    <property type="match status" value="1"/>
</dbReference>
<feature type="compositionally biased region" description="Polar residues" evidence="9">
    <location>
        <begin position="205"/>
        <end position="221"/>
    </location>
</feature>
<accession>A0A345BX81</accession>
<keyword evidence="7" id="KW-0456">Lyase</keyword>
<keyword evidence="5" id="KW-0190">Covalent protein-DNA linkage</keyword>
<sequence>MCGRFTLYEQLKNIQERFRTGVSAIEKLTPSFNIAPSQSLLAVINDGERNRLGRLQWGFIPAWSKDITIGAKMINARTETVAEKNSFKQAFQRRRCLIPANGFYEWKTINGKKQPYHIQMKAGGLFAFAGLWEKWTDGEETIFSCTILTTQANDLMSDIHHRMPVILKKEDEAQWLNPNIQDPNTVKQRLIPFESKEMNAYPVSTDVNSPKNNHESLLNSI</sequence>